<feature type="region of interest" description="Disordered" evidence="1">
    <location>
        <begin position="63"/>
        <end position="87"/>
    </location>
</feature>
<dbReference type="STRING" id="984487.A0A1E4SC06"/>
<proteinExistence type="predicted"/>
<dbReference type="RefSeq" id="XP_020062166.1">
    <property type="nucleotide sequence ID" value="XM_020208110.1"/>
</dbReference>
<dbReference type="EMBL" id="KV453916">
    <property type="protein sequence ID" value="ODV77044.1"/>
    <property type="molecule type" value="Genomic_DNA"/>
</dbReference>
<feature type="compositionally biased region" description="Polar residues" evidence="1">
    <location>
        <begin position="78"/>
        <end position="87"/>
    </location>
</feature>
<gene>
    <name evidence="2" type="ORF">CANTADRAFT_27444</name>
</gene>
<evidence type="ECO:0000313" key="2">
    <source>
        <dbReference type="EMBL" id="ODV77044.1"/>
    </source>
</evidence>
<dbReference type="Proteomes" id="UP000094285">
    <property type="component" value="Unassembled WGS sequence"/>
</dbReference>
<dbReference type="AlphaFoldDB" id="A0A1E4SC06"/>
<keyword evidence="3" id="KW-1185">Reference proteome</keyword>
<protein>
    <submittedName>
        <fullName evidence="2">Uncharacterized protein</fullName>
    </submittedName>
</protein>
<reference evidence="3" key="1">
    <citation type="submission" date="2016-05" db="EMBL/GenBank/DDBJ databases">
        <title>Comparative genomics of biotechnologically important yeasts.</title>
        <authorList>
            <consortium name="DOE Joint Genome Institute"/>
            <person name="Riley R."/>
            <person name="Haridas S."/>
            <person name="Wolfe K.H."/>
            <person name="Lopes M.R."/>
            <person name="Hittinger C.T."/>
            <person name="Goker M."/>
            <person name="Salamov A."/>
            <person name="Wisecaver J."/>
            <person name="Long T.M."/>
            <person name="Aerts A.L."/>
            <person name="Barry K."/>
            <person name="Choi C."/>
            <person name="Clum A."/>
            <person name="Coughlan A.Y."/>
            <person name="Deshpande S."/>
            <person name="Douglass A.P."/>
            <person name="Hanson S.J."/>
            <person name="Klenk H.-P."/>
            <person name="Labutti K."/>
            <person name="Lapidus A."/>
            <person name="Lindquist E."/>
            <person name="Lipzen A."/>
            <person name="Meier-Kolthoff J.P."/>
            <person name="Ohm R.A."/>
            <person name="Otillar R.P."/>
            <person name="Pangilinan J."/>
            <person name="Peng Y."/>
            <person name="Rokas A."/>
            <person name="Rosa C.A."/>
            <person name="Scheuner C."/>
            <person name="Sibirny A.A."/>
            <person name="Slot J.C."/>
            <person name="Stielow J.B."/>
            <person name="Sun H."/>
            <person name="Kurtzman C.P."/>
            <person name="Blackwell M."/>
            <person name="Grigoriev I.V."/>
            <person name="Jeffries T.W."/>
        </authorList>
    </citation>
    <scope>NUCLEOTIDE SEQUENCE [LARGE SCALE GENOMIC DNA]</scope>
    <source>
        <strain evidence="3">NRRL Y-17324</strain>
    </source>
</reference>
<evidence type="ECO:0000313" key="3">
    <source>
        <dbReference type="Proteomes" id="UP000094285"/>
    </source>
</evidence>
<sequence>MLLRQFPLRHTCNHIHLNIRPFKPRQRPTVFFTHSFSTNSPLQDTSYTDWFLQKTKSIPSKLFSASKPTSHENKQIEADSSTKNAPASTIHLHPPNAPDVTPLMSQPQLEFMETILPLILQGHTEDIRLKLSQNSHLVDSNFLLYVLNQCLRDIPERESSECEIEHPYYSSSKRLGLESAYYNHIYDRIPHLYNICKDFDHHVVRSNAPLQQHYIWLCYHMNDLNKLESLVHSYLQSPNLDTKTLGYIFSGFILNYEVEFSKILFQQLLSLKADLDTSLLEIVIYQLIKVDALFENLTSFFETWTSIPSLPTPTPKTCALLLKEFHKFATPEELNDFYQVINSFDYPQHHLIQAVELQYSIIKREPATFQKQVYDGDMYRMELVSSKMKNREDLQDFHHSFLRFFVYHSNMDKIQYLLLNMNHDGIELTNSHFNLIASYYLKHNMFIYLTKYLESSSSKLQFNEVYLKKLFDTFVRTYPYKAVDFANRFHSWLKLHESLSPSQKAKLVLALKIVKLNSQLTPYHLENNILEIKKQKYDSSHWKSIDWKQDKNGRIVRFTDQVQYRINKGFFDVLRKGVRPDISLVISTFRRLDMNNKLVLIDILKRVRMYEERRIELELIMLQARNTKQSLLDFFEKTDLEEMNINDRLKFARMLMNKNLFRQSLQVLEGIDPIDLDDKSEMMKLNLQLRNYCICSDFEGIIKTINNFAINDVTLSPYIYNQCCFIEKKLLGKLKYLEGKHQDEKEASIASTNPVIETTVEKLQGLIADIRLRLEKDEPDITEAVTSMFEFLDTWIEKSHEDQGKV</sequence>
<dbReference type="OrthoDB" id="4015271at2759"/>
<accession>A0A1E4SC06</accession>
<organism evidence="2 3">
    <name type="scientific">Suhomyces tanzawaensis NRRL Y-17324</name>
    <dbReference type="NCBI Taxonomy" id="984487"/>
    <lineage>
        <taxon>Eukaryota</taxon>
        <taxon>Fungi</taxon>
        <taxon>Dikarya</taxon>
        <taxon>Ascomycota</taxon>
        <taxon>Saccharomycotina</taxon>
        <taxon>Pichiomycetes</taxon>
        <taxon>Debaryomycetaceae</taxon>
        <taxon>Suhomyces</taxon>
    </lineage>
</organism>
<dbReference type="GeneID" id="30982247"/>
<evidence type="ECO:0000256" key="1">
    <source>
        <dbReference type="SAM" id="MobiDB-lite"/>
    </source>
</evidence>
<name>A0A1E4SC06_9ASCO</name>